<gene>
    <name evidence="2" type="ORF">OG563_18140</name>
</gene>
<protein>
    <submittedName>
        <fullName evidence="2">Uncharacterized protein</fullName>
    </submittedName>
</protein>
<feature type="region of interest" description="Disordered" evidence="1">
    <location>
        <begin position="79"/>
        <end position="101"/>
    </location>
</feature>
<reference evidence="2" key="1">
    <citation type="submission" date="2022-10" db="EMBL/GenBank/DDBJ databases">
        <title>The complete genomes of actinobacterial strains from the NBC collection.</title>
        <authorList>
            <person name="Joergensen T.S."/>
            <person name="Alvarez Arevalo M."/>
            <person name="Sterndorff E.B."/>
            <person name="Faurdal D."/>
            <person name="Vuksanovic O."/>
            <person name="Mourched A.-S."/>
            <person name="Charusanti P."/>
            <person name="Shaw S."/>
            <person name="Blin K."/>
            <person name="Weber T."/>
        </authorList>
    </citation>
    <scope>NUCLEOTIDE SEQUENCE</scope>
    <source>
        <strain evidence="2">NBC_01482</strain>
    </source>
</reference>
<proteinExistence type="predicted"/>
<feature type="compositionally biased region" description="Basic residues" evidence="1">
    <location>
        <begin position="87"/>
        <end position="101"/>
    </location>
</feature>
<dbReference type="EMBL" id="CP109441">
    <property type="protein sequence ID" value="WUV49939.1"/>
    <property type="molecule type" value="Genomic_DNA"/>
</dbReference>
<sequence length="101" mass="11178">MSIEDDEKPLMTSFRTRHQARNVGQGGWVVSFLPGRTFSQDQAIAALRAADEWAAIQACASPLGLTALELAGMVATECTWPPPKQSRSSRSRTRFWRGISR</sequence>
<dbReference type="Proteomes" id="UP001432062">
    <property type="component" value="Chromosome"/>
</dbReference>
<dbReference type="RefSeq" id="WP_329414644.1">
    <property type="nucleotide sequence ID" value="NZ_CP109441.1"/>
</dbReference>
<accession>A0ABZ1Z7K4</accession>
<organism evidence="2 3">
    <name type="scientific">Nocardia vinacea</name>
    <dbReference type="NCBI Taxonomy" id="96468"/>
    <lineage>
        <taxon>Bacteria</taxon>
        <taxon>Bacillati</taxon>
        <taxon>Actinomycetota</taxon>
        <taxon>Actinomycetes</taxon>
        <taxon>Mycobacteriales</taxon>
        <taxon>Nocardiaceae</taxon>
        <taxon>Nocardia</taxon>
    </lineage>
</organism>
<evidence type="ECO:0000256" key="1">
    <source>
        <dbReference type="SAM" id="MobiDB-lite"/>
    </source>
</evidence>
<evidence type="ECO:0000313" key="3">
    <source>
        <dbReference type="Proteomes" id="UP001432062"/>
    </source>
</evidence>
<name>A0ABZ1Z7K4_9NOCA</name>
<evidence type="ECO:0000313" key="2">
    <source>
        <dbReference type="EMBL" id="WUV49939.1"/>
    </source>
</evidence>
<keyword evidence="3" id="KW-1185">Reference proteome</keyword>